<sequence>MSDSQMSHSANAQTPITANFPTMPVMNIHYMTKIIWTPLGLGLIFMIWAWPP</sequence>
<evidence type="ECO:0000256" key="1">
    <source>
        <dbReference type="SAM" id="Phobius"/>
    </source>
</evidence>
<keyword evidence="1" id="KW-1133">Transmembrane helix</keyword>
<proteinExistence type="predicted"/>
<keyword evidence="1" id="KW-0812">Transmembrane</keyword>
<name>A0A0E9SRF8_ANGAN</name>
<reference evidence="2" key="1">
    <citation type="submission" date="2014-11" db="EMBL/GenBank/DDBJ databases">
        <authorList>
            <person name="Amaro Gonzalez C."/>
        </authorList>
    </citation>
    <scope>NUCLEOTIDE SEQUENCE</scope>
</reference>
<dbReference type="AlphaFoldDB" id="A0A0E9SRF8"/>
<dbReference type="EMBL" id="GBXM01064755">
    <property type="protein sequence ID" value="JAH43822.1"/>
    <property type="molecule type" value="Transcribed_RNA"/>
</dbReference>
<accession>A0A0E9SRF8</accession>
<protein>
    <submittedName>
        <fullName evidence="2">Uncharacterized protein</fullName>
    </submittedName>
</protein>
<reference evidence="2" key="2">
    <citation type="journal article" date="2015" name="Fish Shellfish Immunol.">
        <title>Early steps in the European eel (Anguilla anguilla)-Vibrio vulnificus interaction in the gills: Role of the RtxA13 toxin.</title>
        <authorList>
            <person name="Callol A."/>
            <person name="Pajuelo D."/>
            <person name="Ebbesson L."/>
            <person name="Teles M."/>
            <person name="MacKenzie S."/>
            <person name="Amaro C."/>
        </authorList>
    </citation>
    <scope>NUCLEOTIDE SEQUENCE</scope>
</reference>
<feature type="transmembrane region" description="Helical" evidence="1">
    <location>
        <begin position="30"/>
        <end position="50"/>
    </location>
</feature>
<organism evidence="2">
    <name type="scientific">Anguilla anguilla</name>
    <name type="common">European freshwater eel</name>
    <name type="synonym">Muraena anguilla</name>
    <dbReference type="NCBI Taxonomy" id="7936"/>
    <lineage>
        <taxon>Eukaryota</taxon>
        <taxon>Metazoa</taxon>
        <taxon>Chordata</taxon>
        <taxon>Craniata</taxon>
        <taxon>Vertebrata</taxon>
        <taxon>Euteleostomi</taxon>
        <taxon>Actinopterygii</taxon>
        <taxon>Neopterygii</taxon>
        <taxon>Teleostei</taxon>
        <taxon>Anguilliformes</taxon>
        <taxon>Anguillidae</taxon>
        <taxon>Anguilla</taxon>
    </lineage>
</organism>
<evidence type="ECO:0000313" key="2">
    <source>
        <dbReference type="EMBL" id="JAH43822.1"/>
    </source>
</evidence>
<keyword evidence="1" id="KW-0472">Membrane</keyword>